<dbReference type="Proteomes" id="UP000201613">
    <property type="component" value="Unassembled WGS sequence"/>
</dbReference>
<dbReference type="AlphaFoldDB" id="A0A238L9A9"/>
<gene>
    <name evidence="2" type="ORF">LOM8899_00392</name>
</gene>
<protein>
    <recommendedName>
        <fullName evidence="1">Pvc16 N-terminal domain-containing protein</fullName>
    </recommendedName>
</protein>
<dbReference type="OrthoDB" id="527247at2"/>
<dbReference type="EMBL" id="FXZK01000001">
    <property type="protein sequence ID" value="SMY06269.1"/>
    <property type="molecule type" value="Genomic_DNA"/>
</dbReference>
<sequence length="420" mass="43966">MPNALALAAVTATLKYLVEDAVTTAGLDTLGQITISSGPPDALLDGEAKNVLNLYLWKVTHNPAFANECLPSHSGSGARLSSPRLGLDLHFMMTATGTGDLNAAILLGHGMQRLHEHPVLSKANMEAALHIGAPAAEIALLGAAEKLLLTSDLPSQIEGVRITPAKTEDEELTKLWPAFNAALRMSALYKVSVVLVETERDIPQGPPVREFALTTFPLKRPTIDRVVAQPGTVDAPLVADAQPTAGSRVMLTGSGLTADLMELSIGGTVVAPGPADLLSDQRISVPLPATLRPGIQLARIEHYWQASGELRLREASRGGAFTVAPTVNAISATATGAGPLFDGTIDATIANPAGEDQSIRLYLFPDDDTQPRRAFTATARAGDSTALEFEATDLQPGDYSYALSIDGGETAPAALTIPVP</sequence>
<keyword evidence="3" id="KW-1185">Reference proteome</keyword>
<evidence type="ECO:0000259" key="1">
    <source>
        <dbReference type="Pfam" id="PF14065"/>
    </source>
</evidence>
<dbReference type="InterPro" id="IPR025351">
    <property type="entry name" value="Pvc16_N"/>
</dbReference>
<accession>A0A238L9A9</accession>
<dbReference type="RefSeq" id="WP_093990467.1">
    <property type="nucleotide sequence ID" value="NZ_FXZK01000001.1"/>
</dbReference>
<evidence type="ECO:0000313" key="2">
    <source>
        <dbReference type="EMBL" id="SMY06269.1"/>
    </source>
</evidence>
<proteinExistence type="predicted"/>
<dbReference type="Pfam" id="PF14065">
    <property type="entry name" value="Pvc16_N"/>
    <property type="match status" value="1"/>
</dbReference>
<feature type="domain" description="Pvc16 N-terminal" evidence="1">
    <location>
        <begin position="9"/>
        <end position="210"/>
    </location>
</feature>
<evidence type="ECO:0000313" key="3">
    <source>
        <dbReference type="Proteomes" id="UP000201613"/>
    </source>
</evidence>
<reference evidence="2 3" key="1">
    <citation type="submission" date="2017-05" db="EMBL/GenBank/DDBJ databases">
        <authorList>
            <person name="Song R."/>
            <person name="Chenine A.L."/>
            <person name="Ruprecht R.M."/>
        </authorList>
    </citation>
    <scope>NUCLEOTIDE SEQUENCE [LARGE SCALE GENOMIC DNA]</scope>
    <source>
        <strain evidence="2 3">CECT 8899</strain>
    </source>
</reference>
<name>A0A238L9A9_9RHOB</name>
<organism evidence="2 3">
    <name type="scientific">Flavimaricola marinus</name>
    <dbReference type="NCBI Taxonomy" id="1819565"/>
    <lineage>
        <taxon>Bacteria</taxon>
        <taxon>Pseudomonadati</taxon>
        <taxon>Pseudomonadota</taxon>
        <taxon>Alphaproteobacteria</taxon>
        <taxon>Rhodobacterales</taxon>
        <taxon>Paracoccaceae</taxon>
        <taxon>Flavimaricola</taxon>
    </lineage>
</organism>